<organism evidence="1 2">
    <name type="scientific">Schistosoma margrebowiei</name>
    <dbReference type="NCBI Taxonomy" id="48269"/>
    <lineage>
        <taxon>Eukaryota</taxon>
        <taxon>Metazoa</taxon>
        <taxon>Spiralia</taxon>
        <taxon>Lophotrochozoa</taxon>
        <taxon>Platyhelminthes</taxon>
        <taxon>Trematoda</taxon>
        <taxon>Digenea</taxon>
        <taxon>Strigeidida</taxon>
        <taxon>Schistosomatoidea</taxon>
        <taxon>Schistosomatidae</taxon>
        <taxon>Schistosoma</taxon>
    </lineage>
</organism>
<keyword evidence="2" id="KW-1185">Reference proteome</keyword>
<dbReference type="PROSITE" id="PS00524">
    <property type="entry name" value="SMB_1"/>
    <property type="match status" value="1"/>
</dbReference>
<sequence length="185" mass="20711">MLYNLQSIYGTLIRQWGSPRSRQGTLDPGFVLLGTRQHSAPVILKELVLPGAFDPVSPSFTSAVIKTLLFLPSFGMVIYMGSREVISNGCLQPNGMSICCAGREKKCFVYKSTGQSSISRYYPWKKYRSVAGHSSPRDRCYCDESCVITGDCCHDYHFTCQKTTLLIADLSSTCWDFIDGFERNN</sequence>
<dbReference type="Proteomes" id="UP000277204">
    <property type="component" value="Unassembled WGS sequence"/>
</dbReference>
<evidence type="ECO:0000313" key="1">
    <source>
        <dbReference type="EMBL" id="VDO54559.1"/>
    </source>
</evidence>
<reference evidence="1 2" key="1">
    <citation type="submission" date="2018-11" db="EMBL/GenBank/DDBJ databases">
        <authorList>
            <consortium name="Pathogen Informatics"/>
        </authorList>
    </citation>
    <scope>NUCLEOTIDE SEQUENCE [LARGE SCALE GENOMIC DNA]</scope>
    <source>
        <strain evidence="1 2">Zambia</strain>
    </source>
</reference>
<name>A0A183LEU2_9TREM</name>
<dbReference type="Gene3D" id="4.10.410.20">
    <property type="match status" value="1"/>
</dbReference>
<accession>A0A183LEU2</accession>
<dbReference type="AlphaFoldDB" id="A0A183LEU2"/>
<dbReference type="SUPFAM" id="SSF90188">
    <property type="entry name" value="Somatomedin B domain"/>
    <property type="match status" value="1"/>
</dbReference>
<evidence type="ECO:0000313" key="2">
    <source>
        <dbReference type="Proteomes" id="UP000277204"/>
    </source>
</evidence>
<dbReference type="Pfam" id="PF01033">
    <property type="entry name" value="Somatomedin_B"/>
    <property type="match status" value="1"/>
</dbReference>
<dbReference type="InterPro" id="IPR036024">
    <property type="entry name" value="Somatomedin_B-like_dom_sf"/>
</dbReference>
<proteinExistence type="predicted"/>
<dbReference type="EMBL" id="UZAI01000580">
    <property type="protein sequence ID" value="VDO54559.1"/>
    <property type="molecule type" value="Genomic_DNA"/>
</dbReference>
<dbReference type="PROSITE" id="PS50958">
    <property type="entry name" value="SMB_2"/>
    <property type="match status" value="1"/>
</dbReference>
<gene>
    <name evidence="1" type="ORF">SMRZ_LOCUS2317</name>
</gene>
<protein>
    <submittedName>
        <fullName evidence="1">Uncharacterized protein</fullName>
    </submittedName>
</protein>
<dbReference type="InterPro" id="IPR001212">
    <property type="entry name" value="Somatomedin_B_dom"/>
</dbReference>